<protein>
    <recommendedName>
        <fullName evidence="2">DNA-3-methyladenine glycosylase II</fullName>
        <ecNumber evidence="2">3.2.2.21</ecNumber>
    </recommendedName>
</protein>
<gene>
    <name evidence="6" type="ORF">C9I88_00750</name>
    <name evidence="7" type="ORF">C9J52_02520</name>
</gene>
<dbReference type="AlphaFoldDB" id="A0A0D8P3H2"/>
<dbReference type="RefSeq" id="WP_045036519.1">
    <property type="nucleotide sequence ID" value="NZ_JZSR01000009.1"/>
</dbReference>
<organism evidence="6 9">
    <name type="scientific">Photobacterium iliopiscarium</name>
    <dbReference type="NCBI Taxonomy" id="56192"/>
    <lineage>
        <taxon>Bacteria</taxon>
        <taxon>Pseudomonadati</taxon>
        <taxon>Pseudomonadota</taxon>
        <taxon>Gammaproteobacteria</taxon>
        <taxon>Vibrionales</taxon>
        <taxon>Vibrionaceae</taxon>
        <taxon>Photobacterium</taxon>
    </lineage>
</organism>
<comment type="caution">
    <text evidence="6">The sequence shown here is derived from an EMBL/GenBank/DDBJ whole genome shotgun (WGS) entry which is preliminary data.</text>
</comment>
<dbReference type="SMART" id="SM00478">
    <property type="entry name" value="ENDO3c"/>
    <property type="match status" value="1"/>
</dbReference>
<dbReference type="GO" id="GO:0005737">
    <property type="term" value="C:cytoplasm"/>
    <property type="evidence" value="ECO:0007669"/>
    <property type="project" value="TreeGrafter"/>
</dbReference>
<dbReference type="InterPro" id="IPR011257">
    <property type="entry name" value="DNA_glycosylase"/>
</dbReference>
<dbReference type="GO" id="GO:0006307">
    <property type="term" value="P:DNA alkylation repair"/>
    <property type="evidence" value="ECO:0007669"/>
    <property type="project" value="TreeGrafter"/>
</dbReference>
<evidence type="ECO:0000256" key="2">
    <source>
        <dbReference type="ARBA" id="ARBA00012000"/>
    </source>
</evidence>
<dbReference type="GO" id="GO:0008725">
    <property type="term" value="F:DNA-3-methyladenine glycosylase activity"/>
    <property type="evidence" value="ECO:0007669"/>
    <property type="project" value="TreeGrafter"/>
</dbReference>
<dbReference type="CDD" id="cd00056">
    <property type="entry name" value="ENDO3c"/>
    <property type="match status" value="1"/>
</dbReference>
<dbReference type="PANTHER" id="PTHR43003:SF5">
    <property type="entry name" value="DNA-3-METHYLADENINE GLYCOSYLASE"/>
    <property type="match status" value="1"/>
</dbReference>
<feature type="domain" description="HhH-GPD" evidence="5">
    <location>
        <begin position="47"/>
        <end position="199"/>
    </location>
</feature>
<dbReference type="STRING" id="56192.UB38_09540"/>
<dbReference type="Gene3D" id="1.10.1670.40">
    <property type="match status" value="1"/>
</dbReference>
<evidence type="ECO:0000256" key="4">
    <source>
        <dbReference type="ARBA" id="ARBA00023204"/>
    </source>
</evidence>
<dbReference type="OrthoDB" id="9811249at2"/>
<evidence type="ECO:0000313" key="8">
    <source>
        <dbReference type="Proteomes" id="UP000241190"/>
    </source>
</evidence>
<evidence type="ECO:0000313" key="6">
    <source>
        <dbReference type="EMBL" id="PSV99951.1"/>
    </source>
</evidence>
<dbReference type="GO" id="GO:0032993">
    <property type="term" value="C:protein-DNA complex"/>
    <property type="evidence" value="ECO:0007669"/>
    <property type="project" value="TreeGrafter"/>
</dbReference>
<comment type="catalytic activity">
    <reaction evidence="1">
        <text>Hydrolysis of alkylated DNA, releasing 3-methyladenine, 3-methylguanine, 7-methylguanine and 7-methyladenine.</text>
        <dbReference type="EC" id="3.2.2.21"/>
    </reaction>
</comment>
<sequence>MDKKLIHQGIETLSLIDQDIAQAVKQYGLPDGRTYPKGFEAFLFTIISQQLSTKVAIAITDRVLALMPACTPEQFIQIPTQALRDAGLSHRKIEYTQGIATAALEGNFDIDGLQHLDDERAIKTIINMRGLGRWSAEIYLMFALDRRDIFPADDLGVLLGLQKLKGLASKPTPKEARDMVTHWAPWRSVGSLFLWHYYHQN</sequence>
<dbReference type="Pfam" id="PF00730">
    <property type="entry name" value="HhH-GPD"/>
    <property type="match status" value="1"/>
</dbReference>
<dbReference type="Gene3D" id="1.10.340.30">
    <property type="entry name" value="Hypothetical protein, domain 2"/>
    <property type="match status" value="1"/>
</dbReference>
<proteinExistence type="predicted"/>
<dbReference type="GO" id="GO:0006285">
    <property type="term" value="P:base-excision repair, AP site formation"/>
    <property type="evidence" value="ECO:0007669"/>
    <property type="project" value="TreeGrafter"/>
</dbReference>
<dbReference type="GO" id="GO:0032131">
    <property type="term" value="F:alkylated DNA binding"/>
    <property type="evidence" value="ECO:0007669"/>
    <property type="project" value="TreeGrafter"/>
</dbReference>
<dbReference type="EMBL" id="PYLW01000001">
    <property type="protein sequence ID" value="PSV99951.1"/>
    <property type="molecule type" value="Genomic_DNA"/>
</dbReference>
<keyword evidence="4" id="KW-0234">DNA repair</keyword>
<evidence type="ECO:0000313" key="7">
    <source>
        <dbReference type="EMBL" id="PSW99384.1"/>
    </source>
</evidence>
<reference evidence="6 9" key="1">
    <citation type="submission" date="2018-01" db="EMBL/GenBank/DDBJ databases">
        <title>Whole genome sequencing of Histamine producing bacteria.</title>
        <authorList>
            <person name="Butler K."/>
        </authorList>
    </citation>
    <scope>NUCLEOTIDE SEQUENCE [LARGE SCALE GENOMIC DNA]</scope>
    <source>
        <strain evidence="7 8">ATCC 51761</strain>
        <strain evidence="6 9">NCIMB 13481</strain>
    </source>
</reference>
<dbReference type="SUPFAM" id="SSF48150">
    <property type="entry name" value="DNA-glycosylase"/>
    <property type="match status" value="1"/>
</dbReference>
<dbReference type="Proteomes" id="UP000241954">
    <property type="component" value="Unassembled WGS sequence"/>
</dbReference>
<dbReference type="EC" id="3.2.2.21" evidence="2"/>
<evidence type="ECO:0000256" key="3">
    <source>
        <dbReference type="ARBA" id="ARBA00022763"/>
    </source>
</evidence>
<keyword evidence="3" id="KW-0227">DNA damage</keyword>
<dbReference type="Proteomes" id="UP000241190">
    <property type="component" value="Unassembled WGS sequence"/>
</dbReference>
<dbReference type="GeneID" id="93546877"/>
<evidence type="ECO:0000256" key="1">
    <source>
        <dbReference type="ARBA" id="ARBA00000086"/>
    </source>
</evidence>
<accession>A0A0D8P3H2</accession>
<dbReference type="InterPro" id="IPR003265">
    <property type="entry name" value="HhH-GPD_domain"/>
</dbReference>
<name>A0A0D8P3H2_9GAMM</name>
<dbReference type="GO" id="GO:0043916">
    <property type="term" value="F:DNA-7-methylguanine glycosylase activity"/>
    <property type="evidence" value="ECO:0007669"/>
    <property type="project" value="TreeGrafter"/>
</dbReference>
<dbReference type="EMBL" id="PYOP01000003">
    <property type="protein sequence ID" value="PSW99384.1"/>
    <property type="molecule type" value="Genomic_DNA"/>
</dbReference>
<evidence type="ECO:0000259" key="5">
    <source>
        <dbReference type="SMART" id="SM00478"/>
    </source>
</evidence>
<dbReference type="InterPro" id="IPR051912">
    <property type="entry name" value="Alkylbase_DNA_Glycosylase/TA"/>
</dbReference>
<keyword evidence="8" id="KW-1185">Reference proteome</keyword>
<evidence type="ECO:0000313" key="9">
    <source>
        <dbReference type="Proteomes" id="UP000241954"/>
    </source>
</evidence>
<dbReference type="PANTHER" id="PTHR43003">
    <property type="entry name" value="DNA-3-METHYLADENINE GLYCOSYLASE"/>
    <property type="match status" value="1"/>
</dbReference>